<dbReference type="SUPFAM" id="SSF52540">
    <property type="entry name" value="P-loop containing nucleoside triphosphate hydrolases"/>
    <property type="match status" value="1"/>
</dbReference>
<dbReference type="Pfam" id="PF01121">
    <property type="entry name" value="CoaE"/>
    <property type="match status" value="1"/>
</dbReference>
<protein>
    <recommendedName>
        <fullName evidence="5 6">Dephospho-CoA kinase</fullName>
        <ecNumber evidence="5 6">2.7.1.24</ecNumber>
    </recommendedName>
    <alternativeName>
        <fullName evidence="5">Dephosphocoenzyme A kinase</fullName>
    </alternativeName>
</protein>
<dbReference type="InterPro" id="IPR001977">
    <property type="entry name" value="Depp_CoAkinase"/>
</dbReference>
<evidence type="ECO:0000256" key="1">
    <source>
        <dbReference type="ARBA" id="ARBA00009018"/>
    </source>
</evidence>
<evidence type="ECO:0000313" key="7">
    <source>
        <dbReference type="EMBL" id="TCJ88855.1"/>
    </source>
</evidence>
<comment type="catalytic activity">
    <reaction evidence="5">
        <text>3'-dephospho-CoA + ATP = ADP + CoA + H(+)</text>
        <dbReference type="Rhea" id="RHEA:18245"/>
        <dbReference type="ChEBI" id="CHEBI:15378"/>
        <dbReference type="ChEBI" id="CHEBI:30616"/>
        <dbReference type="ChEBI" id="CHEBI:57287"/>
        <dbReference type="ChEBI" id="CHEBI:57328"/>
        <dbReference type="ChEBI" id="CHEBI:456216"/>
        <dbReference type="EC" id="2.7.1.24"/>
    </reaction>
</comment>
<dbReference type="RefSeq" id="WP_131904528.1">
    <property type="nucleotide sequence ID" value="NZ_BAAAFU010000008.1"/>
</dbReference>
<dbReference type="PANTHER" id="PTHR10695:SF46">
    <property type="entry name" value="BIFUNCTIONAL COENZYME A SYNTHASE-RELATED"/>
    <property type="match status" value="1"/>
</dbReference>
<dbReference type="CDD" id="cd02022">
    <property type="entry name" value="DPCK"/>
    <property type="match status" value="1"/>
</dbReference>
<keyword evidence="5 7" id="KW-0418">Kinase</keyword>
<dbReference type="GO" id="GO:0005524">
    <property type="term" value="F:ATP binding"/>
    <property type="evidence" value="ECO:0007669"/>
    <property type="project" value="UniProtKB-UniRule"/>
</dbReference>
<dbReference type="OrthoDB" id="9812943at2"/>
<dbReference type="UniPathway" id="UPA00241">
    <property type="reaction ID" value="UER00356"/>
</dbReference>
<evidence type="ECO:0000256" key="6">
    <source>
        <dbReference type="NCBIfam" id="TIGR00152"/>
    </source>
</evidence>
<dbReference type="InterPro" id="IPR027417">
    <property type="entry name" value="P-loop_NTPase"/>
</dbReference>
<dbReference type="PROSITE" id="PS51219">
    <property type="entry name" value="DPCK"/>
    <property type="match status" value="1"/>
</dbReference>
<evidence type="ECO:0000313" key="8">
    <source>
        <dbReference type="Proteomes" id="UP000294887"/>
    </source>
</evidence>
<keyword evidence="4 5" id="KW-0173">Coenzyme A biosynthesis</keyword>
<dbReference type="EC" id="2.7.1.24" evidence="5 6"/>
<dbReference type="Proteomes" id="UP000294887">
    <property type="component" value="Unassembled WGS sequence"/>
</dbReference>
<dbReference type="GO" id="GO:0015937">
    <property type="term" value="P:coenzyme A biosynthetic process"/>
    <property type="evidence" value="ECO:0007669"/>
    <property type="project" value="UniProtKB-UniRule"/>
</dbReference>
<dbReference type="GO" id="GO:0005737">
    <property type="term" value="C:cytoplasm"/>
    <property type="evidence" value="ECO:0007669"/>
    <property type="project" value="UniProtKB-SubCell"/>
</dbReference>
<evidence type="ECO:0000256" key="5">
    <source>
        <dbReference type="HAMAP-Rule" id="MF_00376"/>
    </source>
</evidence>
<keyword evidence="5" id="KW-0808">Transferase</keyword>
<dbReference type="Gene3D" id="3.40.50.300">
    <property type="entry name" value="P-loop containing nucleotide triphosphate hydrolases"/>
    <property type="match status" value="1"/>
</dbReference>
<evidence type="ECO:0000256" key="3">
    <source>
        <dbReference type="ARBA" id="ARBA00022840"/>
    </source>
</evidence>
<keyword evidence="5" id="KW-0963">Cytoplasm</keyword>
<dbReference type="AlphaFoldDB" id="A0A4V2P9A6"/>
<comment type="pathway">
    <text evidence="5">Cofactor biosynthesis; coenzyme A biosynthesis; CoA from (R)-pantothenate: step 5/5.</text>
</comment>
<comment type="subcellular location">
    <subcellularLocation>
        <location evidence="5">Cytoplasm</location>
    </subcellularLocation>
</comment>
<feature type="binding site" evidence="5">
    <location>
        <begin position="11"/>
        <end position="16"/>
    </location>
    <ligand>
        <name>ATP</name>
        <dbReference type="ChEBI" id="CHEBI:30616"/>
    </ligand>
</feature>
<dbReference type="HAMAP" id="MF_00376">
    <property type="entry name" value="Dephospho_CoA_kinase"/>
    <property type="match status" value="1"/>
</dbReference>
<proteinExistence type="inferred from homology"/>
<evidence type="ECO:0000256" key="2">
    <source>
        <dbReference type="ARBA" id="ARBA00022741"/>
    </source>
</evidence>
<reference evidence="7 8" key="1">
    <citation type="submission" date="2019-03" db="EMBL/GenBank/DDBJ databases">
        <title>Genomic Encyclopedia of Type Strains, Phase IV (KMG-IV): sequencing the most valuable type-strain genomes for metagenomic binning, comparative biology and taxonomic classification.</title>
        <authorList>
            <person name="Goeker M."/>
        </authorList>
    </citation>
    <scope>NUCLEOTIDE SEQUENCE [LARGE SCALE GENOMIC DNA]</scope>
    <source>
        <strain evidence="7 8">DSM 24830</strain>
    </source>
</reference>
<dbReference type="GO" id="GO:0004140">
    <property type="term" value="F:dephospho-CoA kinase activity"/>
    <property type="evidence" value="ECO:0007669"/>
    <property type="project" value="UniProtKB-UniRule"/>
</dbReference>
<gene>
    <name evidence="5" type="primary">coaE</name>
    <name evidence="7" type="ORF">EV695_0715</name>
</gene>
<keyword evidence="2 5" id="KW-0547">Nucleotide-binding</keyword>
<dbReference type="EMBL" id="SMFQ01000002">
    <property type="protein sequence ID" value="TCJ88855.1"/>
    <property type="molecule type" value="Genomic_DNA"/>
</dbReference>
<keyword evidence="8" id="KW-1185">Reference proteome</keyword>
<comment type="similarity">
    <text evidence="1 5">Belongs to the CoaE family.</text>
</comment>
<keyword evidence="3 5" id="KW-0067">ATP-binding</keyword>
<accession>A0A4V2P9A6</accession>
<sequence>MLIVGLTGGIGSGKSTAVDAFRVLGIPIIDADKIAKDMVEIGSKALDELAEHFGDDVLTQHGALDRQQLKSLIFKDESALQKVEDILHPRIKKEIEDQIAEATDTSDADYLIVDIPLLVEKNYQEMFDKIIVVDILPEQQIERVKQRDNLSTAQIENILKAQASREERIEHATHILDNSESPDFLQEQIISLHKNFLGLSRPQL</sequence>
<name>A0A4V2P9A6_9GAMM</name>
<evidence type="ECO:0000256" key="4">
    <source>
        <dbReference type="ARBA" id="ARBA00022993"/>
    </source>
</evidence>
<dbReference type="PANTHER" id="PTHR10695">
    <property type="entry name" value="DEPHOSPHO-COA KINASE-RELATED"/>
    <property type="match status" value="1"/>
</dbReference>
<comment type="function">
    <text evidence="5">Catalyzes the phosphorylation of the 3'-hydroxyl group of dephosphocoenzyme A to form coenzyme A.</text>
</comment>
<comment type="caution">
    <text evidence="7">The sequence shown here is derived from an EMBL/GenBank/DDBJ whole genome shotgun (WGS) entry which is preliminary data.</text>
</comment>
<organism evidence="7 8">
    <name type="scientific">Cocleimonas flava</name>
    <dbReference type="NCBI Taxonomy" id="634765"/>
    <lineage>
        <taxon>Bacteria</taxon>
        <taxon>Pseudomonadati</taxon>
        <taxon>Pseudomonadota</taxon>
        <taxon>Gammaproteobacteria</taxon>
        <taxon>Thiotrichales</taxon>
        <taxon>Thiotrichaceae</taxon>
        <taxon>Cocleimonas</taxon>
    </lineage>
</organism>
<dbReference type="NCBIfam" id="TIGR00152">
    <property type="entry name" value="dephospho-CoA kinase"/>
    <property type="match status" value="1"/>
</dbReference>